<dbReference type="GO" id="GO:0005524">
    <property type="term" value="F:ATP binding"/>
    <property type="evidence" value="ECO:0007669"/>
    <property type="project" value="InterPro"/>
</dbReference>
<keyword evidence="3" id="KW-0540">Nuclease</keyword>
<reference evidence="3 4" key="1">
    <citation type="submission" date="2018-08" db="EMBL/GenBank/DDBJ databases">
        <title>A genome reference for cultivated species of the human gut microbiota.</title>
        <authorList>
            <person name="Zou Y."/>
            <person name="Xue W."/>
            <person name="Luo G."/>
        </authorList>
    </citation>
    <scope>NUCLEOTIDE SEQUENCE [LARGE SCALE GENOMIC DNA]</scope>
    <source>
        <strain evidence="3 4">TM04-30</strain>
    </source>
</reference>
<comment type="caution">
    <text evidence="3">The sequence shown here is derived from an EMBL/GenBank/DDBJ whole genome shotgun (WGS) entry which is preliminary data.</text>
</comment>
<gene>
    <name evidence="3" type="ORF">DXD40_00050</name>
</gene>
<dbReference type="InterPro" id="IPR027417">
    <property type="entry name" value="P-loop_NTPase"/>
</dbReference>
<evidence type="ECO:0000259" key="2">
    <source>
        <dbReference type="Pfam" id="PF19778"/>
    </source>
</evidence>
<dbReference type="RefSeq" id="WP_117688795.1">
    <property type="nucleotide sequence ID" value="NZ_QSPV01000001.1"/>
</dbReference>
<dbReference type="GO" id="GO:0005829">
    <property type="term" value="C:cytosol"/>
    <property type="evidence" value="ECO:0007669"/>
    <property type="project" value="TreeGrafter"/>
</dbReference>
<evidence type="ECO:0000313" key="3">
    <source>
        <dbReference type="EMBL" id="RGJ96845.1"/>
    </source>
</evidence>
<dbReference type="GO" id="GO:0015668">
    <property type="term" value="F:type III site-specific deoxyribonuclease activity"/>
    <property type="evidence" value="ECO:0007669"/>
    <property type="project" value="InterPro"/>
</dbReference>
<dbReference type="GO" id="GO:0003677">
    <property type="term" value="F:DNA binding"/>
    <property type="evidence" value="ECO:0007669"/>
    <property type="project" value="InterPro"/>
</dbReference>
<dbReference type="AlphaFoldDB" id="A0A8B2YWM7"/>
<dbReference type="Proteomes" id="UP000260844">
    <property type="component" value="Unassembled WGS sequence"/>
</dbReference>
<protein>
    <submittedName>
        <fullName evidence="3">Restriction endonuclease subunit R</fullName>
    </submittedName>
</protein>
<dbReference type="InterPro" id="IPR006935">
    <property type="entry name" value="Helicase/UvrB_N"/>
</dbReference>
<keyword evidence="3" id="KW-0255">Endonuclease</keyword>
<feature type="domain" description="Helicase/UvrB N-terminal" evidence="1">
    <location>
        <begin position="61"/>
        <end position="258"/>
    </location>
</feature>
<dbReference type="PANTHER" id="PTHR47396:SF1">
    <property type="entry name" value="ATP-DEPENDENT HELICASE IRC3-RELATED"/>
    <property type="match status" value="1"/>
</dbReference>
<dbReference type="Pfam" id="PF04851">
    <property type="entry name" value="ResIII"/>
    <property type="match status" value="1"/>
</dbReference>
<dbReference type="Gene3D" id="3.40.50.300">
    <property type="entry name" value="P-loop containing nucleotide triphosphate hydrolases"/>
    <property type="match status" value="2"/>
</dbReference>
<dbReference type="PANTHER" id="PTHR47396">
    <property type="entry name" value="TYPE I RESTRICTION ENZYME ECOKI R PROTEIN"/>
    <property type="match status" value="1"/>
</dbReference>
<dbReference type="InterPro" id="IPR045572">
    <property type="entry name" value="RE_endonuc_C"/>
</dbReference>
<dbReference type="Pfam" id="PF19778">
    <property type="entry name" value="RE_endonuc"/>
    <property type="match status" value="1"/>
</dbReference>
<sequence length="1009" mass="115669">MKFKFKIQQYQTDAVENTVAVFTGQPSHRVAEYRIDRGKRTQQQIDFEGDTGFRNHRIELDGRALLKNINAIQSLYDITPSASLAKGVGAVNLDIEMETGTGKTYVYIKTMFELNKQYGWSKFIIVVPSIAIREGVAKSFKMLEEHFMEYYGKKARWFIYNSSNLQQLDSFSSDSGLSVMIINTQAFAASMKEGGKSKESRIIYSKRDEFGSRRPIDVIAANHPIIIMDEPQKMEGDATQAGIKRFNPLFVLNYSATHKTKHDTIYALDALDAYRQKLVKRIHVKGFEVKNLRGTSSYLYLDNIVLSPKQPPMARIEIETKTASGTIVRKIKTFGVGDSLREESGLAQYDGFTVSEINVNGYVTFLNGTTIRRGEVIGDTNELNMQRVQIRETIMSHFEKERQLFKRGIKCLSLFFIDEVAKYKSYDEDGNEVKGVFQKMFEEEYSRLVSNEFHIWDEDYNEYLRRFYPQDVHRGYFSIDKKSGRMIDSKAEKKTGLSDDISAYDLILKNKERLLSFEEPTRFIFSHSALREGWDNPNVFQICTLRHSNSTTTKRQEVGRGLRICVDKHGTRMDAELLGEDVHEVNKLTVIANESYADFTTALQRETRDVLRERAAKATVTYFTGKQIKIEEEVHTISETEASRIIIYLEDNGYIDDQKNITPEYREAVANGNIAPLPQKLQPIAEGVTRLINSIFEPKALDDMVVEEKTTTPDNKLNENFNKAEFQALWNEINHQYVYQVSYDSNELIDKAILYINKDLEVKQLRYVMVEGTQDESQVTEFGETRSQSRELTDVCTSTVKYDLVGDIAKGSNLTRRTVVKILQGIKQSKLYLFKNNPEEFIRKVISIIKEQKSTMIVEAIHYNITEGKYDSDIFTVKSKMDFDRAYEAKKHITDYVFSDSKGERQFAHDLDEASEVVVYAKLPRTFQIPTPVGNYAPDWAIAMKKNDVKHIFFVAETKGSMSSMDLSAIERAKIDCAEKLFNSISTANVKYHKVATYQDLIDGMNAIS</sequence>
<evidence type="ECO:0000313" key="4">
    <source>
        <dbReference type="Proteomes" id="UP000260844"/>
    </source>
</evidence>
<feature type="domain" description="Type III restriction enzyme C-terminal endonuclease" evidence="2">
    <location>
        <begin position="891"/>
        <end position="996"/>
    </location>
</feature>
<dbReference type="SUPFAM" id="SSF52540">
    <property type="entry name" value="P-loop containing nucleoside triphosphate hydrolases"/>
    <property type="match status" value="2"/>
</dbReference>
<name>A0A8B2YWM7_BACUN</name>
<keyword evidence="3" id="KW-0378">Hydrolase</keyword>
<dbReference type="InterPro" id="IPR050742">
    <property type="entry name" value="Helicase_Restrict-Modif_Enz"/>
</dbReference>
<accession>A0A8B2YWM7</accession>
<dbReference type="EMBL" id="QSPV01000001">
    <property type="protein sequence ID" value="RGJ96845.1"/>
    <property type="molecule type" value="Genomic_DNA"/>
</dbReference>
<proteinExistence type="predicted"/>
<evidence type="ECO:0000259" key="1">
    <source>
        <dbReference type="Pfam" id="PF04851"/>
    </source>
</evidence>
<organism evidence="3 4">
    <name type="scientific">Bacteroides uniformis</name>
    <dbReference type="NCBI Taxonomy" id="820"/>
    <lineage>
        <taxon>Bacteria</taxon>
        <taxon>Pseudomonadati</taxon>
        <taxon>Bacteroidota</taxon>
        <taxon>Bacteroidia</taxon>
        <taxon>Bacteroidales</taxon>
        <taxon>Bacteroidaceae</taxon>
        <taxon>Bacteroides</taxon>
    </lineage>
</organism>